<dbReference type="InterPro" id="IPR039360">
    <property type="entry name" value="Ras_GTPase"/>
</dbReference>
<comment type="subcellular location">
    <subcellularLocation>
        <location evidence="1">Cytoplasm</location>
    </subcellularLocation>
</comment>
<dbReference type="PROSITE" id="PS50018">
    <property type="entry name" value="RAS_GTPASE_ACTIV_2"/>
    <property type="match status" value="1"/>
</dbReference>
<keyword evidence="4" id="KW-0963">Cytoplasm</keyword>
<dbReference type="InterPro" id="IPR011993">
    <property type="entry name" value="PH-like_dom_sf"/>
</dbReference>
<dbReference type="CDD" id="cd08400">
    <property type="entry name" value="C2_Ras_p21A1"/>
    <property type="match status" value="1"/>
</dbReference>
<feature type="region of interest" description="Disordered" evidence="15">
    <location>
        <begin position="129"/>
        <end position="173"/>
    </location>
</feature>
<feature type="compositionally biased region" description="Pro residues" evidence="15">
    <location>
        <begin position="235"/>
        <end position="246"/>
    </location>
</feature>
<evidence type="ECO:0000256" key="1">
    <source>
        <dbReference type="ARBA" id="ARBA00004496"/>
    </source>
</evidence>
<dbReference type="SUPFAM" id="SSF49562">
    <property type="entry name" value="C2 domain (Calcium/lipid-binding domain, CaLB)"/>
    <property type="match status" value="1"/>
</dbReference>
<evidence type="ECO:0000256" key="15">
    <source>
        <dbReference type="SAM" id="MobiDB-lite"/>
    </source>
</evidence>
<keyword evidence="6" id="KW-0677">Repeat</keyword>
<dbReference type="PROSITE" id="PS50002">
    <property type="entry name" value="SH3"/>
    <property type="match status" value="1"/>
</dbReference>
<dbReference type="Pfam" id="PF00168">
    <property type="entry name" value="C2"/>
    <property type="match status" value="1"/>
</dbReference>
<keyword evidence="7" id="KW-0007">Acetylation</keyword>
<dbReference type="PROSITE" id="PS50003">
    <property type="entry name" value="PH_DOMAIN"/>
    <property type="match status" value="1"/>
</dbReference>
<comment type="caution">
    <text evidence="21">The sequence shown here is derived from an EMBL/GenBank/DDBJ whole genome shotgun (WGS) entry which is preliminary data.</text>
</comment>
<feature type="region of interest" description="Disordered" evidence="15">
    <location>
        <begin position="57"/>
        <end position="113"/>
    </location>
</feature>
<dbReference type="InterPro" id="IPR000008">
    <property type="entry name" value="C2_dom"/>
</dbReference>
<dbReference type="CDD" id="cd10353">
    <property type="entry name" value="SH2_Nterm_RasGAP"/>
    <property type="match status" value="1"/>
</dbReference>
<dbReference type="Pfam" id="PF00018">
    <property type="entry name" value="SH3_1"/>
    <property type="match status" value="1"/>
</dbReference>
<keyword evidence="8 13" id="KW-0727">SH2 domain</keyword>
<sequence>MFDRRMSDKQDQRRLLPSQKAQLAPKSSTATEAEVFSALSPHGRVVAERTRMRLGKEWGGCEGEERQVKRLGALPPHSRPRESKKGAGSAGPPVPPFPAEAKAGNISLSLTPPPCLSAASSRLRVVPLKAEKGRRSRSSMMAAAEAGGEEGSSGAAGEAGGHCPPAANAAPRSGSSKSAAAVLLGGSGLNASLAPGSLAVGSRPAPAEMSKGPLAATLPLSESGGTAVNAAGGFPPLPPPPQPPLPAGGLSTVDEGDSLDGPEYEEEEVAIPLNAPPTNEWYHGKLDRTIAEERLRQAGKPGSYLIRESDRRPGSFVLSFLSKTNVVNHFRIIAMCGDYYIGGRRFSSLSDLIGYYSHVSCLLKGEKLLFPVAPPEPVEDRRRVRAILPYTKVPETDEISFLKGDMFIVHNELEDGWMWVTNLRTDEQGLIVEDLVEEVGREEDPHEGKIWFHGKISKQEAYSLLMTVGQVSSFLVRPSDNTPGDYSLYFRTSENIQRFKICPTPNNQFMMGGRYYNSIADIIDHYRKEQIVEGYYLKDPVPIQHQGQVLNDVVDGKEIYNTIRRKTKDAFYKNIVKKGYLLKKSKGKRWKNLYFILEGNDAQLIYFESEKRATKPKGLIDLSVCSVYGVHDSLFGRPNCFQIVVQHFSEEHYIFYFAGETPEQAQDWMKVLQTFCNLRKTSSGTSNKRLRQVSSLILHVEEAHTLPAKHFTSPYCNISLNSVQVAKTHVREGQNPVWSEEFVFDDLSSDINRFEISLSNKTKKSKDPDILFMRCQLNRLQKGQATDEWFQLSSHVPLKGIEPGSLRVRARYSMEKIMPEEEYSEFKELVLQKELHVVYALSHVCGQDRTLLASILLKIFLHEKLEALLLRTLNDREICVEDEATTLFRATTLASTLMEQYMKATATRFVHHALKDSILKIMESKQSCELNPSKLEKNEDVNTNLAHLLSILSELVEKIFMAAEILPPILRYIYGCLQKSVQSKWPANTTMRTRVVSGFVFLRLICPAILNPRMFNIISDSPSLTAARTLTLVAKSVQNLANLVEFGAKEPYMEGVNPFIKSNKHRMIMFLDELGNIPELPDTTEPSRTDLSRDLAALHEICVAHSDELRTLSNERGAMQHVLKKLLAITELLQQKQNQYSVSNNIR</sequence>
<dbReference type="GO" id="GO:0005096">
    <property type="term" value="F:GTPase activator activity"/>
    <property type="evidence" value="ECO:0007669"/>
    <property type="project" value="UniProtKB-KW"/>
</dbReference>
<dbReference type="SMART" id="SM00239">
    <property type="entry name" value="C2"/>
    <property type="match status" value="1"/>
</dbReference>
<dbReference type="AlphaFoldDB" id="A0AAW1C1T3"/>
<accession>A0AAW1C1T3</accession>
<keyword evidence="22" id="KW-1185">Reference proteome</keyword>
<dbReference type="InterPro" id="IPR008936">
    <property type="entry name" value="Rho_GTPase_activation_prot"/>
</dbReference>
<dbReference type="InterPro" id="IPR001849">
    <property type="entry name" value="PH_domain"/>
</dbReference>
<dbReference type="Proteomes" id="UP001474421">
    <property type="component" value="Unassembled WGS sequence"/>
</dbReference>
<evidence type="ECO:0000256" key="3">
    <source>
        <dbReference type="ARBA" id="ARBA00022468"/>
    </source>
</evidence>
<feature type="domain" description="PH" evidence="18">
    <location>
        <begin position="574"/>
        <end position="677"/>
    </location>
</feature>
<dbReference type="GO" id="GO:0005102">
    <property type="term" value="F:signaling receptor binding"/>
    <property type="evidence" value="ECO:0007669"/>
    <property type="project" value="UniProtKB-ARBA"/>
</dbReference>
<organism evidence="21 22">
    <name type="scientific">Crotalus adamanteus</name>
    <name type="common">Eastern diamondback rattlesnake</name>
    <dbReference type="NCBI Taxonomy" id="8729"/>
    <lineage>
        <taxon>Eukaryota</taxon>
        <taxon>Metazoa</taxon>
        <taxon>Chordata</taxon>
        <taxon>Craniata</taxon>
        <taxon>Vertebrata</taxon>
        <taxon>Euteleostomi</taxon>
        <taxon>Lepidosauria</taxon>
        <taxon>Squamata</taxon>
        <taxon>Bifurcata</taxon>
        <taxon>Unidentata</taxon>
        <taxon>Episquamata</taxon>
        <taxon>Toxicofera</taxon>
        <taxon>Serpentes</taxon>
        <taxon>Colubroidea</taxon>
        <taxon>Viperidae</taxon>
        <taxon>Crotalinae</taxon>
        <taxon>Crotalus</taxon>
    </lineage>
</organism>
<dbReference type="PANTHER" id="PTHR10194">
    <property type="entry name" value="RAS GTPASE-ACTIVATING PROTEINS"/>
    <property type="match status" value="1"/>
</dbReference>
<gene>
    <name evidence="21" type="ORF">NXF25_007193</name>
</gene>
<feature type="region of interest" description="Disordered" evidence="15">
    <location>
        <begin position="199"/>
        <end position="276"/>
    </location>
</feature>
<dbReference type="SMART" id="SM00326">
    <property type="entry name" value="SH3"/>
    <property type="match status" value="1"/>
</dbReference>
<feature type="compositionally biased region" description="Acidic residues" evidence="15">
    <location>
        <begin position="254"/>
        <end position="269"/>
    </location>
</feature>
<proteinExistence type="predicted"/>
<dbReference type="InterPro" id="IPR001936">
    <property type="entry name" value="RasGAP_dom"/>
</dbReference>
<evidence type="ECO:0000256" key="8">
    <source>
        <dbReference type="ARBA" id="ARBA00022999"/>
    </source>
</evidence>
<evidence type="ECO:0000256" key="11">
    <source>
        <dbReference type="ARBA" id="ARBA00081093"/>
    </source>
</evidence>
<feature type="domain" description="Ras-GAP" evidence="20">
    <location>
        <begin position="848"/>
        <end position="1042"/>
    </location>
</feature>
<dbReference type="SMART" id="SM00323">
    <property type="entry name" value="RasGAP"/>
    <property type="match status" value="1"/>
</dbReference>
<dbReference type="SUPFAM" id="SSF50044">
    <property type="entry name" value="SH3-domain"/>
    <property type="match status" value="1"/>
</dbReference>
<evidence type="ECO:0000256" key="6">
    <source>
        <dbReference type="ARBA" id="ARBA00022737"/>
    </source>
</evidence>
<dbReference type="InterPro" id="IPR035892">
    <property type="entry name" value="C2_domain_sf"/>
</dbReference>
<evidence type="ECO:0000256" key="2">
    <source>
        <dbReference type="ARBA" id="ARBA00022443"/>
    </source>
</evidence>
<comment type="subunit">
    <text evidence="9">Interacts with SQSTM1. Interacts with SPSB1; the interaction does not promote degradation. Interacts with CAV2 (tyrosine phosphorylated form). Directly interacts with NCK1. Interacts with PDGFRB (tyrosine phosphorylated). Interacts (via SH2 domain) with the 'Tyr-9' phosphorylated form of PDPK1. Interacts with tyrosine-phosphorylated EPHB4.</text>
</comment>
<dbReference type="CDD" id="cd13260">
    <property type="entry name" value="PH_RASA1"/>
    <property type="match status" value="1"/>
</dbReference>
<evidence type="ECO:0000256" key="4">
    <source>
        <dbReference type="ARBA" id="ARBA00022490"/>
    </source>
</evidence>
<feature type="domain" description="C2" evidence="19">
    <location>
        <begin position="682"/>
        <end position="790"/>
    </location>
</feature>
<dbReference type="Pfam" id="PF00169">
    <property type="entry name" value="PH"/>
    <property type="match status" value="1"/>
</dbReference>
<dbReference type="Gene3D" id="2.60.40.150">
    <property type="entry name" value="C2 domain"/>
    <property type="match status" value="1"/>
</dbReference>
<dbReference type="SMART" id="SM00252">
    <property type="entry name" value="SH2"/>
    <property type="match status" value="2"/>
</dbReference>
<dbReference type="FunFam" id="3.30.505.10:FF:000033">
    <property type="entry name" value="RAS p21 protein activator 1"/>
    <property type="match status" value="1"/>
</dbReference>
<evidence type="ECO:0000259" key="19">
    <source>
        <dbReference type="PROSITE" id="PS50004"/>
    </source>
</evidence>
<dbReference type="Gene3D" id="3.30.505.10">
    <property type="entry name" value="SH2 domain"/>
    <property type="match status" value="2"/>
</dbReference>
<dbReference type="Pfam" id="PF00017">
    <property type="entry name" value="SH2"/>
    <property type="match status" value="2"/>
</dbReference>
<dbReference type="FunFam" id="2.60.40.150:FF:000052">
    <property type="entry name" value="RAS p21 protein activator 1"/>
    <property type="match status" value="1"/>
</dbReference>
<dbReference type="EMBL" id="JAOTOJ010000002">
    <property type="protein sequence ID" value="KAK9408419.1"/>
    <property type="molecule type" value="Genomic_DNA"/>
</dbReference>
<dbReference type="GO" id="GO:0005737">
    <property type="term" value="C:cytoplasm"/>
    <property type="evidence" value="ECO:0007669"/>
    <property type="project" value="UniProtKB-SubCell"/>
</dbReference>
<dbReference type="PANTHER" id="PTHR10194:SF146">
    <property type="entry name" value="RAS GTPASE-ACTIVATING PROTEIN 1"/>
    <property type="match status" value="1"/>
</dbReference>
<protein>
    <recommendedName>
        <fullName evidence="10">Ras GTPase-activating protein 1</fullName>
    </recommendedName>
    <alternativeName>
        <fullName evidence="11">Ras p21 protein activator</fullName>
    </alternativeName>
    <alternativeName>
        <fullName evidence="12">p120GAP</fullName>
    </alternativeName>
</protein>
<dbReference type="SUPFAM" id="SSF48350">
    <property type="entry name" value="GTPase activation domain, GAP"/>
    <property type="match status" value="1"/>
</dbReference>
<dbReference type="PROSITE" id="PS00509">
    <property type="entry name" value="RAS_GTPASE_ACTIV_1"/>
    <property type="match status" value="1"/>
</dbReference>
<feature type="domain" description="SH2" evidence="16">
    <location>
        <begin position="281"/>
        <end position="372"/>
    </location>
</feature>
<evidence type="ECO:0000256" key="9">
    <source>
        <dbReference type="ARBA" id="ARBA00065582"/>
    </source>
</evidence>
<dbReference type="GO" id="GO:0019899">
    <property type="term" value="F:enzyme binding"/>
    <property type="evidence" value="ECO:0007669"/>
    <property type="project" value="UniProtKB-ARBA"/>
</dbReference>
<feature type="region of interest" description="Disordered" evidence="15">
    <location>
        <begin position="1"/>
        <end position="35"/>
    </location>
</feature>
<feature type="compositionally biased region" description="Polar residues" evidence="15">
    <location>
        <begin position="19"/>
        <end position="31"/>
    </location>
</feature>
<dbReference type="PROSITE" id="PS50001">
    <property type="entry name" value="SH2"/>
    <property type="match status" value="2"/>
</dbReference>
<dbReference type="InterPro" id="IPR001452">
    <property type="entry name" value="SH3_domain"/>
</dbReference>
<feature type="compositionally biased region" description="Low complexity" evidence="15">
    <location>
        <begin position="138"/>
        <end position="156"/>
    </location>
</feature>
<dbReference type="InterPro" id="IPR035841">
    <property type="entry name" value="RasGAP_N_SH2"/>
</dbReference>
<evidence type="ECO:0000259" key="20">
    <source>
        <dbReference type="PROSITE" id="PS50018"/>
    </source>
</evidence>
<name>A0AAW1C1T3_CROAD</name>
<keyword evidence="5" id="KW-0597">Phosphoprotein</keyword>
<dbReference type="Gene3D" id="2.30.30.40">
    <property type="entry name" value="SH3 Domains"/>
    <property type="match status" value="1"/>
</dbReference>
<dbReference type="FunFam" id="2.30.30.40:FF:000050">
    <property type="entry name" value="RAS p21 protein activator 1"/>
    <property type="match status" value="1"/>
</dbReference>
<feature type="domain" description="SH3" evidence="17">
    <location>
        <begin position="379"/>
        <end position="441"/>
    </location>
</feature>
<dbReference type="Gene3D" id="2.30.29.30">
    <property type="entry name" value="Pleckstrin-homology domain (PH domain)/Phosphotyrosine-binding domain (PTB)"/>
    <property type="match status" value="1"/>
</dbReference>
<dbReference type="CDD" id="cd10354">
    <property type="entry name" value="SH2_Cterm_RasGAP"/>
    <property type="match status" value="1"/>
</dbReference>
<dbReference type="SUPFAM" id="SSF50729">
    <property type="entry name" value="PH domain-like"/>
    <property type="match status" value="1"/>
</dbReference>
<evidence type="ECO:0000256" key="7">
    <source>
        <dbReference type="ARBA" id="ARBA00022990"/>
    </source>
</evidence>
<dbReference type="InterPro" id="IPR036028">
    <property type="entry name" value="SH3-like_dom_sf"/>
</dbReference>
<dbReference type="FunFam" id="2.30.29.30:FF:000090">
    <property type="entry name" value="RAS p21 protein activator 1"/>
    <property type="match status" value="1"/>
</dbReference>
<evidence type="ECO:0000313" key="22">
    <source>
        <dbReference type="Proteomes" id="UP001474421"/>
    </source>
</evidence>
<keyword evidence="3" id="KW-0343">GTPase activation</keyword>
<feature type="domain" description="SH2" evidence="16">
    <location>
        <begin position="451"/>
        <end position="541"/>
    </location>
</feature>
<dbReference type="CDD" id="cd05391">
    <property type="entry name" value="RasGAP_p120GAP"/>
    <property type="match status" value="1"/>
</dbReference>
<dbReference type="InterPro" id="IPR035652">
    <property type="entry name" value="RasGAP_SH3"/>
</dbReference>
<evidence type="ECO:0000256" key="10">
    <source>
        <dbReference type="ARBA" id="ARBA00071364"/>
    </source>
</evidence>
<evidence type="ECO:0000256" key="5">
    <source>
        <dbReference type="ARBA" id="ARBA00022553"/>
    </source>
</evidence>
<dbReference type="FunFam" id="1.10.506.10:FF:000007">
    <property type="entry name" value="RAS p21 protein activator 1"/>
    <property type="match status" value="1"/>
</dbReference>
<dbReference type="InterPro" id="IPR035842">
    <property type="entry name" value="RasGAP_C_SH2"/>
</dbReference>
<feature type="compositionally biased region" description="Basic and acidic residues" evidence="15">
    <location>
        <begin position="1"/>
        <end position="14"/>
    </location>
</feature>
<dbReference type="InterPro" id="IPR000980">
    <property type="entry name" value="SH2"/>
</dbReference>
<dbReference type="FunFam" id="3.30.505.10:FF:000046">
    <property type="entry name" value="RAS p21 protein activator 1"/>
    <property type="match status" value="1"/>
</dbReference>
<evidence type="ECO:0000313" key="21">
    <source>
        <dbReference type="EMBL" id="KAK9408419.1"/>
    </source>
</evidence>
<dbReference type="PROSITE" id="PS50004">
    <property type="entry name" value="C2"/>
    <property type="match status" value="1"/>
</dbReference>
<dbReference type="SUPFAM" id="SSF55550">
    <property type="entry name" value="SH2 domain"/>
    <property type="match status" value="2"/>
</dbReference>
<dbReference type="Gene3D" id="1.10.506.10">
    <property type="entry name" value="GTPase Activation - p120gap, domain 1"/>
    <property type="match status" value="2"/>
</dbReference>
<dbReference type="SMART" id="SM00233">
    <property type="entry name" value="PH"/>
    <property type="match status" value="1"/>
</dbReference>
<dbReference type="PRINTS" id="PR00401">
    <property type="entry name" value="SH2DOMAIN"/>
</dbReference>
<dbReference type="InterPro" id="IPR036860">
    <property type="entry name" value="SH2_dom_sf"/>
</dbReference>
<evidence type="ECO:0000256" key="12">
    <source>
        <dbReference type="ARBA" id="ARBA00081159"/>
    </source>
</evidence>
<evidence type="ECO:0000259" key="18">
    <source>
        <dbReference type="PROSITE" id="PS50003"/>
    </source>
</evidence>
<evidence type="ECO:0000259" key="17">
    <source>
        <dbReference type="PROSITE" id="PS50002"/>
    </source>
</evidence>
<reference evidence="21 22" key="1">
    <citation type="journal article" date="2024" name="Proc. Natl. Acad. Sci. U.S.A.">
        <title>The genetic regulatory architecture and epigenomic basis for age-related changes in rattlesnake venom.</title>
        <authorList>
            <person name="Hogan M.P."/>
            <person name="Holding M.L."/>
            <person name="Nystrom G.S."/>
            <person name="Colston T.J."/>
            <person name="Bartlett D.A."/>
            <person name="Mason A.J."/>
            <person name="Ellsworth S.A."/>
            <person name="Rautsaw R.M."/>
            <person name="Lawrence K.C."/>
            <person name="Strickland J.L."/>
            <person name="He B."/>
            <person name="Fraser P."/>
            <person name="Margres M.J."/>
            <person name="Gilbert D.M."/>
            <person name="Gibbs H.L."/>
            <person name="Parkinson C.L."/>
            <person name="Rokyta D.R."/>
        </authorList>
    </citation>
    <scope>NUCLEOTIDE SEQUENCE [LARGE SCALE GENOMIC DNA]</scope>
    <source>
        <strain evidence="21">DRR0105</strain>
    </source>
</reference>
<evidence type="ECO:0000259" key="16">
    <source>
        <dbReference type="PROSITE" id="PS50001"/>
    </source>
</evidence>
<dbReference type="Pfam" id="PF00616">
    <property type="entry name" value="RasGAP"/>
    <property type="match status" value="1"/>
</dbReference>
<evidence type="ECO:0000256" key="13">
    <source>
        <dbReference type="PROSITE-ProRule" id="PRU00191"/>
    </source>
</evidence>
<dbReference type="CDD" id="cd11788">
    <property type="entry name" value="SH3_RasGAP"/>
    <property type="match status" value="1"/>
</dbReference>
<dbReference type="InterPro" id="IPR023152">
    <property type="entry name" value="RasGAP_CS"/>
</dbReference>
<dbReference type="GO" id="GO:0048731">
    <property type="term" value="P:system development"/>
    <property type="evidence" value="ECO:0007669"/>
    <property type="project" value="UniProtKB-ARBA"/>
</dbReference>
<keyword evidence="2 14" id="KW-0728">SH3 domain</keyword>
<evidence type="ECO:0000256" key="14">
    <source>
        <dbReference type="PROSITE-ProRule" id="PRU00192"/>
    </source>
</evidence>